<comment type="caution">
    <text evidence="2">The sequence shown here is derived from an EMBL/GenBank/DDBJ whole genome shotgun (WGS) entry which is preliminary data.</text>
</comment>
<evidence type="ECO:0000256" key="1">
    <source>
        <dbReference type="SAM" id="MobiDB-lite"/>
    </source>
</evidence>
<evidence type="ECO:0000313" key="3">
    <source>
        <dbReference type="Proteomes" id="UP000279259"/>
    </source>
</evidence>
<dbReference type="EMBL" id="RSCD01000020">
    <property type="protein sequence ID" value="RSH85374.1"/>
    <property type="molecule type" value="Genomic_DNA"/>
</dbReference>
<gene>
    <name evidence="2" type="ORF">EHS25_004770</name>
</gene>
<proteinExistence type="predicted"/>
<dbReference type="STRING" id="1890683.A0A427Y2L8"/>
<feature type="compositionally biased region" description="Polar residues" evidence="1">
    <location>
        <begin position="60"/>
        <end position="73"/>
    </location>
</feature>
<keyword evidence="3" id="KW-1185">Reference proteome</keyword>
<protein>
    <submittedName>
        <fullName evidence="2">Uncharacterized protein</fullName>
    </submittedName>
</protein>
<organism evidence="2 3">
    <name type="scientific">Saitozyma podzolica</name>
    <dbReference type="NCBI Taxonomy" id="1890683"/>
    <lineage>
        <taxon>Eukaryota</taxon>
        <taxon>Fungi</taxon>
        <taxon>Dikarya</taxon>
        <taxon>Basidiomycota</taxon>
        <taxon>Agaricomycotina</taxon>
        <taxon>Tremellomycetes</taxon>
        <taxon>Tremellales</taxon>
        <taxon>Trimorphomycetaceae</taxon>
        <taxon>Saitozyma</taxon>
    </lineage>
</organism>
<feature type="region of interest" description="Disordered" evidence="1">
    <location>
        <begin position="366"/>
        <end position="391"/>
    </location>
</feature>
<name>A0A427Y2L8_9TREE</name>
<feature type="compositionally biased region" description="Polar residues" evidence="1">
    <location>
        <begin position="379"/>
        <end position="391"/>
    </location>
</feature>
<feature type="compositionally biased region" description="Acidic residues" evidence="1">
    <location>
        <begin position="145"/>
        <end position="154"/>
    </location>
</feature>
<feature type="compositionally biased region" description="Polar residues" evidence="1">
    <location>
        <begin position="10"/>
        <end position="20"/>
    </location>
</feature>
<feature type="region of interest" description="Disordered" evidence="1">
    <location>
        <begin position="37"/>
        <end position="95"/>
    </location>
</feature>
<dbReference type="AlphaFoldDB" id="A0A427Y2L8"/>
<dbReference type="Proteomes" id="UP000279259">
    <property type="component" value="Unassembled WGS sequence"/>
</dbReference>
<feature type="region of interest" description="Disordered" evidence="1">
    <location>
        <begin position="1"/>
        <end position="23"/>
    </location>
</feature>
<sequence>MRSLFRHGQSHPTSELTTAAATAGPSCVRARLPSVTGTPSILPIHTEEPRLSLPFPVTPPQSARSTPLASPGSSGEDPDPTIPTHQPAPRVGNQNVRVPIPIPARARMGLGRGVPARERRLGRVALGKALFSLLPLALLEDVIEEDQGGDDGDDPLIPQPVRSAPDPSIVPSRRNTFAAISATSLPSPPEEPTASTLLPSSAPAPYGRPPSPAANALPAYSAHLANDELSLISTVRRDLNHPSAAFFSSLASSFVHATAEPSPNAQPDEPVEWSTGGKKLRVTFTRGGHGINANGAGQVYVKVGRRGVIEGRVEVGKVDHRTTLEVTVLGFIDTSCHVSGQYTFIDTIPLVRRAVKLFPPGSGVEDNGPNLDSLASPVSDLSPTSAATGLL</sequence>
<reference evidence="2 3" key="1">
    <citation type="submission" date="2018-11" db="EMBL/GenBank/DDBJ databases">
        <title>Genome sequence of Saitozyma podzolica DSM 27192.</title>
        <authorList>
            <person name="Aliyu H."/>
            <person name="Gorte O."/>
            <person name="Ochsenreither K."/>
        </authorList>
    </citation>
    <scope>NUCLEOTIDE SEQUENCE [LARGE SCALE GENOMIC DNA]</scope>
    <source>
        <strain evidence="2 3">DSM 27192</strain>
    </source>
</reference>
<accession>A0A427Y2L8</accession>
<evidence type="ECO:0000313" key="2">
    <source>
        <dbReference type="EMBL" id="RSH85374.1"/>
    </source>
</evidence>
<feature type="region of interest" description="Disordered" evidence="1">
    <location>
        <begin position="145"/>
        <end position="210"/>
    </location>
</feature>